<keyword evidence="2" id="KW-0812">Transmembrane</keyword>
<evidence type="ECO:0000256" key="2">
    <source>
        <dbReference type="SAM" id="Phobius"/>
    </source>
</evidence>
<reference evidence="3 4" key="1">
    <citation type="submission" date="2024-02" db="EMBL/GenBank/DDBJ databases">
        <authorList>
            <person name="Chen Y."/>
            <person name="Shah S."/>
            <person name="Dougan E. K."/>
            <person name="Thang M."/>
            <person name="Chan C."/>
        </authorList>
    </citation>
    <scope>NUCLEOTIDE SEQUENCE [LARGE SCALE GENOMIC DNA]</scope>
</reference>
<feature type="compositionally biased region" description="Polar residues" evidence="1">
    <location>
        <begin position="67"/>
        <end position="77"/>
    </location>
</feature>
<evidence type="ECO:0000256" key="1">
    <source>
        <dbReference type="SAM" id="MobiDB-lite"/>
    </source>
</evidence>
<gene>
    <name evidence="3" type="ORF">SCF082_LOCUS22633</name>
</gene>
<feature type="transmembrane region" description="Helical" evidence="2">
    <location>
        <begin position="303"/>
        <end position="324"/>
    </location>
</feature>
<evidence type="ECO:0000313" key="3">
    <source>
        <dbReference type="EMBL" id="CAK9038473.1"/>
    </source>
</evidence>
<keyword evidence="2" id="KW-1133">Transmembrane helix</keyword>
<feature type="region of interest" description="Disordered" evidence="1">
    <location>
        <begin position="42"/>
        <end position="80"/>
    </location>
</feature>
<comment type="caution">
    <text evidence="3">The sequence shown here is derived from an EMBL/GenBank/DDBJ whole genome shotgun (WGS) entry which is preliminary data.</text>
</comment>
<protein>
    <submittedName>
        <fullName evidence="3">Uncharacterized protein</fullName>
    </submittedName>
</protein>
<organism evidence="3 4">
    <name type="scientific">Durusdinium trenchii</name>
    <dbReference type="NCBI Taxonomy" id="1381693"/>
    <lineage>
        <taxon>Eukaryota</taxon>
        <taxon>Sar</taxon>
        <taxon>Alveolata</taxon>
        <taxon>Dinophyceae</taxon>
        <taxon>Suessiales</taxon>
        <taxon>Symbiodiniaceae</taxon>
        <taxon>Durusdinium</taxon>
    </lineage>
</organism>
<accession>A0ABP0LH30</accession>
<evidence type="ECO:0000313" key="4">
    <source>
        <dbReference type="Proteomes" id="UP001642464"/>
    </source>
</evidence>
<name>A0ABP0LH30_9DINO</name>
<feature type="compositionally biased region" description="Basic and acidic residues" evidence="1">
    <location>
        <begin position="42"/>
        <end position="60"/>
    </location>
</feature>
<proteinExistence type="predicted"/>
<keyword evidence="2" id="KW-0472">Membrane</keyword>
<sequence>MTDEGEANLTEERNQIKQLQSDLARKREQLDRLRQRKVAFDDELKQRSQELNSVKEDHRFAQKKAQKASQYDASQKTAEAESHFMNEEVKRFLQERIPSLAPPQEEPESVDQGIAEVDVTQGEDPSKSLHDTVLVSYVNFSGDKKDEDYKVSYRIDHSITVADLLKDACNYWGCSRHDYTLCKIENEEPKNLEHFMDDFLQKDHILSPQESSHLHLVRKSDMIQFQATHERRQKDKKGEAEDLPDEGKKLITLKHGLGNATAEHVTEPFVEALKPWPGVYKMLKKRRRKHDTQKWLRTRFADFMIYGIMIIFSLSPAHLAAFVFHERSEKMHAKWQRLVFGWCRLLGKQNRTWEANS</sequence>
<dbReference type="EMBL" id="CAXAMM010016247">
    <property type="protein sequence ID" value="CAK9038473.1"/>
    <property type="molecule type" value="Genomic_DNA"/>
</dbReference>
<keyword evidence="4" id="KW-1185">Reference proteome</keyword>
<dbReference type="Proteomes" id="UP001642464">
    <property type="component" value="Unassembled WGS sequence"/>
</dbReference>